<sequence length="56" mass="6091">MEKSFSLLSNLTNINYFNTAGNLYLWGAITAPLLIGGILFIAADIILAIAFFNLPD</sequence>
<keyword evidence="1" id="KW-0812">Transmembrane</keyword>
<accession>A0A7C3KQF6</accession>
<name>A0A7C3KQF6_DICTH</name>
<keyword evidence="1" id="KW-1133">Transmembrane helix</keyword>
<evidence type="ECO:0000256" key="1">
    <source>
        <dbReference type="SAM" id="Phobius"/>
    </source>
</evidence>
<organism evidence="2">
    <name type="scientific">Dictyoglomus thermophilum</name>
    <dbReference type="NCBI Taxonomy" id="14"/>
    <lineage>
        <taxon>Bacteria</taxon>
        <taxon>Pseudomonadati</taxon>
        <taxon>Dictyoglomota</taxon>
        <taxon>Dictyoglomia</taxon>
        <taxon>Dictyoglomales</taxon>
        <taxon>Dictyoglomaceae</taxon>
        <taxon>Dictyoglomus</taxon>
    </lineage>
</organism>
<feature type="transmembrane region" description="Helical" evidence="1">
    <location>
        <begin position="23"/>
        <end position="52"/>
    </location>
</feature>
<gene>
    <name evidence="2" type="ORF">ENU78_00135</name>
</gene>
<keyword evidence="1" id="KW-0472">Membrane</keyword>
<dbReference type="EMBL" id="DTDV01000001">
    <property type="protein sequence ID" value="HGK22854.1"/>
    <property type="molecule type" value="Genomic_DNA"/>
</dbReference>
<dbReference type="AlphaFoldDB" id="A0A7C3KQF6"/>
<dbReference type="Pfam" id="PF06195">
    <property type="entry name" value="DUF996"/>
    <property type="match status" value="1"/>
</dbReference>
<evidence type="ECO:0000313" key="2">
    <source>
        <dbReference type="EMBL" id="HGK22854.1"/>
    </source>
</evidence>
<dbReference type="InterPro" id="IPR010397">
    <property type="entry name" value="DUF996"/>
</dbReference>
<reference evidence="2" key="1">
    <citation type="journal article" date="2020" name="mSystems">
        <title>Genome- and Community-Level Interaction Insights into Carbon Utilization and Element Cycling Functions of Hydrothermarchaeota in Hydrothermal Sediment.</title>
        <authorList>
            <person name="Zhou Z."/>
            <person name="Liu Y."/>
            <person name="Xu W."/>
            <person name="Pan J."/>
            <person name="Luo Z.H."/>
            <person name="Li M."/>
        </authorList>
    </citation>
    <scope>NUCLEOTIDE SEQUENCE [LARGE SCALE GENOMIC DNA]</scope>
    <source>
        <strain evidence="2">SpSt-70</strain>
    </source>
</reference>
<proteinExistence type="predicted"/>
<protein>
    <submittedName>
        <fullName evidence="2">DUF996 domain-containing protein</fullName>
    </submittedName>
</protein>
<comment type="caution">
    <text evidence="2">The sequence shown here is derived from an EMBL/GenBank/DDBJ whole genome shotgun (WGS) entry which is preliminary data.</text>
</comment>